<dbReference type="Gene3D" id="1.10.630.10">
    <property type="entry name" value="Cytochrome P450"/>
    <property type="match status" value="2"/>
</dbReference>
<dbReference type="SUPFAM" id="SSF48264">
    <property type="entry name" value="Cytochrome P450"/>
    <property type="match status" value="1"/>
</dbReference>
<dbReference type="RefSeq" id="XP_039133205.1">
    <property type="nucleotide sequence ID" value="XM_039277271.1"/>
</dbReference>
<keyword evidence="6 8" id="KW-0408">Iron</keyword>
<feature type="binding site" description="axial binding residue" evidence="8">
    <location>
        <position position="407"/>
    </location>
    <ligand>
        <name>heme</name>
        <dbReference type="ChEBI" id="CHEBI:30413"/>
    </ligand>
    <ligandPart>
        <name>Fe</name>
        <dbReference type="ChEBI" id="CHEBI:18248"/>
    </ligandPart>
</feature>
<dbReference type="InterPro" id="IPR036396">
    <property type="entry name" value="Cyt_P450_sf"/>
</dbReference>
<dbReference type="PRINTS" id="PR00385">
    <property type="entry name" value="P450"/>
</dbReference>
<gene>
    <name evidence="12" type="primary">LOC120270252</name>
</gene>
<dbReference type="PANTHER" id="PTHR47955">
    <property type="entry name" value="CYTOCHROME P450 FAMILY 71 PROTEIN"/>
    <property type="match status" value="1"/>
</dbReference>
<comment type="similarity">
    <text evidence="2 9">Belongs to the cytochrome P450 family.</text>
</comment>
<keyword evidence="7 9" id="KW-0503">Monooxygenase</keyword>
<evidence type="ECO:0000256" key="8">
    <source>
        <dbReference type="PIRSR" id="PIRSR602401-1"/>
    </source>
</evidence>
<evidence type="ECO:0000313" key="12">
    <source>
        <dbReference type="RefSeq" id="XP_039133205.1"/>
    </source>
</evidence>
<protein>
    <submittedName>
        <fullName evidence="12">Cytochrome P450 71A6-like</fullName>
    </submittedName>
</protein>
<dbReference type="InterPro" id="IPR002401">
    <property type="entry name" value="Cyt_P450_E_grp-I"/>
</dbReference>
<dbReference type="Pfam" id="PF00067">
    <property type="entry name" value="p450"/>
    <property type="match status" value="2"/>
</dbReference>
<evidence type="ECO:0000256" key="4">
    <source>
        <dbReference type="ARBA" id="ARBA00022723"/>
    </source>
</evidence>
<keyword evidence="11" id="KW-1185">Reference proteome</keyword>
<evidence type="ECO:0000256" key="3">
    <source>
        <dbReference type="ARBA" id="ARBA00022617"/>
    </source>
</evidence>
<dbReference type="GO" id="GO:0020037">
    <property type="term" value="F:heme binding"/>
    <property type="evidence" value="ECO:0007669"/>
    <property type="project" value="InterPro"/>
</dbReference>
<dbReference type="GO" id="GO:0016705">
    <property type="term" value="F:oxidoreductase activity, acting on paired donors, with incorporation or reduction of molecular oxygen"/>
    <property type="evidence" value="ECO:0007669"/>
    <property type="project" value="InterPro"/>
</dbReference>
<accession>A0AB40C2G1</accession>
<feature type="signal peptide" evidence="10">
    <location>
        <begin position="1"/>
        <end position="25"/>
    </location>
</feature>
<dbReference type="PRINTS" id="PR00463">
    <property type="entry name" value="EP450I"/>
</dbReference>
<dbReference type="PROSITE" id="PS00086">
    <property type="entry name" value="CYTOCHROME_P450"/>
    <property type="match status" value="1"/>
</dbReference>
<evidence type="ECO:0000256" key="6">
    <source>
        <dbReference type="ARBA" id="ARBA00023004"/>
    </source>
</evidence>
<keyword evidence="5 9" id="KW-0560">Oxidoreductase</keyword>
<dbReference type="PANTHER" id="PTHR47955:SF14">
    <property type="entry name" value="OS01G0543600 PROTEIN"/>
    <property type="match status" value="1"/>
</dbReference>
<dbReference type="GO" id="GO:0004497">
    <property type="term" value="F:monooxygenase activity"/>
    <property type="evidence" value="ECO:0007669"/>
    <property type="project" value="UniProtKB-KW"/>
</dbReference>
<evidence type="ECO:0000256" key="1">
    <source>
        <dbReference type="ARBA" id="ARBA00001971"/>
    </source>
</evidence>
<comment type="cofactor">
    <cofactor evidence="1 8">
        <name>heme</name>
        <dbReference type="ChEBI" id="CHEBI:30413"/>
    </cofactor>
</comment>
<dbReference type="AlphaFoldDB" id="A0AB40C2G1"/>
<evidence type="ECO:0000313" key="11">
    <source>
        <dbReference type="Proteomes" id="UP001515500"/>
    </source>
</evidence>
<organism evidence="11 12">
    <name type="scientific">Dioscorea cayennensis subsp. rotundata</name>
    <name type="common">White Guinea yam</name>
    <name type="synonym">Dioscorea rotundata</name>
    <dbReference type="NCBI Taxonomy" id="55577"/>
    <lineage>
        <taxon>Eukaryota</taxon>
        <taxon>Viridiplantae</taxon>
        <taxon>Streptophyta</taxon>
        <taxon>Embryophyta</taxon>
        <taxon>Tracheophyta</taxon>
        <taxon>Spermatophyta</taxon>
        <taxon>Magnoliopsida</taxon>
        <taxon>Liliopsida</taxon>
        <taxon>Dioscoreales</taxon>
        <taxon>Dioscoreaceae</taxon>
        <taxon>Dioscorea</taxon>
    </lineage>
</organism>
<proteinExistence type="inferred from homology"/>
<evidence type="ECO:0000256" key="5">
    <source>
        <dbReference type="ARBA" id="ARBA00023002"/>
    </source>
</evidence>
<dbReference type="InterPro" id="IPR017972">
    <property type="entry name" value="Cyt_P450_CS"/>
</dbReference>
<dbReference type="Proteomes" id="UP001515500">
    <property type="component" value="Chromosome 10"/>
</dbReference>
<dbReference type="GeneID" id="120270252"/>
<dbReference type="FunFam" id="1.10.630.10:FF:000126">
    <property type="entry name" value="Predicted protein"/>
    <property type="match status" value="1"/>
</dbReference>
<feature type="chain" id="PRO_5044239298" evidence="10">
    <location>
        <begin position="26"/>
        <end position="468"/>
    </location>
</feature>
<evidence type="ECO:0000256" key="2">
    <source>
        <dbReference type="ARBA" id="ARBA00010617"/>
    </source>
</evidence>
<evidence type="ECO:0000256" key="10">
    <source>
        <dbReference type="SAM" id="SignalP"/>
    </source>
</evidence>
<keyword evidence="4 8" id="KW-0479">Metal-binding</keyword>
<keyword evidence="3 8" id="KW-0349">Heme</keyword>
<reference evidence="12" key="1">
    <citation type="submission" date="2025-08" db="UniProtKB">
        <authorList>
            <consortium name="RefSeq"/>
        </authorList>
    </citation>
    <scope>IDENTIFICATION</scope>
</reference>
<name>A0AB40C2G1_DIOCR</name>
<evidence type="ECO:0000256" key="9">
    <source>
        <dbReference type="RuleBase" id="RU000461"/>
    </source>
</evidence>
<keyword evidence="10" id="KW-0732">Signal</keyword>
<dbReference type="GO" id="GO:0005506">
    <property type="term" value="F:iron ion binding"/>
    <property type="evidence" value="ECO:0007669"/>
    <property type="project" value="InterPro"/>
</dbReference>
<sequence length="468" mass="52895">MFLLLPLLLLLPFLLFLFLKPLSKSKSKSQIHPPSPPSLPFIGHLHLLLPIPYRALHSLSLIHGPIMLLKLGQIPTLILSSSSSIRSMIKSNDIAFSSRPNLKVPRQLVYDSKSISFTPYGPYWRQSRKLCVLHLLSTKRVHSFRPNRHSELSIMLSHISNHSLSGPHQSQRNHLLLHHQHPLQKSPSAAPSLKKANAVCSMTLFVRPPNSSALSMLKITSLLSNEIKDDDNADLVDILLSLQRDPLPGEFSPTMDEVKAIILNMFAAGTTTSYIFLEWAMSELIRNPKVMKKLKEEAKLVSEKSSMVAEENVNKMSYLKAVVKEVLRLHPPAPLLVPRETIEDTELQGYKIPKKTRVIINAWAIGRDPKFWDAPEEFIPERFVNNELDFRGQDFEFIPFGIGRRICPGMQFAVATIEFALANLVHQFDWDMPNGLSAEDLNMDEAQGLIMHRKHPLVLVAKKNGLML</sequence>
<evidence type="ECO:0000256" key="7">
    <source>
        <dbReference type="ARBA" id="ARBA00023033"/>
    </source>
</evidence>
<dbReference type="InterPro" id="IPR001128">
    <property type="entry name" value="Cyt_P450"/>
</dbReference>